<dbReference type="Pfam" id="PF05795">
    <property type="entry name" value="Plasmodium_Vir"/>
    <property type="match status" value="1"/>
</dbReference>
<dbReference type="InterPro" id="IPR008780">
    <property type="entry name" value="Plasmodium_Vir"/>
</dbReference>
<sequence length="361" mass="42466">MSAQDKDPFFKKYEENVYYYPFLLTLPLYTIYSYFYTSYTDSYIHQSSCEYQIYNEVQHASEIRQVCKAVQTYFSELPDLVNTLALVDISNGCEYLGYWIYDKIKHINGPRENIQNLYEAINTLKLGRGLNDKCSNIKDFNISEDKFKKKKELFFHSENLFWIEKKYDPLYNNDSSLYKEYLDECSKYYKDIFLNNYCKNKKEYESELIDFKDKFNSTKKYLKNQGIQIMLDDLQSPDLSKCSPEVKSSAVRLDASQLQDPQNPGGEQQEALISDISGPTTDPGTLVGTGLGISFVMFLSYLFFYKFRGNKNFIPSLINKKKKMFNNLEDENSEFFQIPQPNQMNSENTSYHLNYYSAQDY</sequence>
<keyword evidence="1" id="KW-1133">Transmembrane helix</keyword>
<accession>A0A1D3JFE3</accession>
<proteinExistence type="predicted"/>
<protein>
    <submittedName>
        <fullName evidence="2">PIR protein</fullName>
    </submittedName>
</protein>
<feature type="transmembrane region" description="Helical" evidence="1">
    <location>
        <begin position="286"/>
        <end position="304"/>
    </location>
</feature>
<organism evidence="2 3">
    <name type="scientific">Plasmodium ovale</name>
    <name type="common">malaria parasite P. ovale</name>
    <dbReference type="NCBI Taxonomy" id="36330"/>
    <lineage>
        <taxon>Eukaryota</taxon>
        <taxon>Sar</taxon>
        <taxon>Alveolata</taxon>
        <taxon>Apicomplexa</taxon>
        <taxon>Aconoidasida</taxon>
        <taxon>Haemosporida</taxon>
        <taxon>Plasmodiidae</taxon>
        <taxon>Plasmodium</taxon>
        <taxon>Plasmodium (Plasmodium)</taxon>
    </lineage>
</organism>
<feature type="transmembrane region" description="Helical" evidence="1">
    <location>
        <begin position="17"/>
        <end position="36"/>
    </location>
</feature>
<dbReference type="EMBL" id="FLRI01000548">
    <property type="protein sequence ID" value="SBT84593.1"/>
    <property type="molecule type" value="Genomic_DNA"/>
</dbReference>
<dbReference type="OrthoDB" id="386822at2759"/>
<keyword evidence="1" id="KW-0812">Transmembrane</keyword>
<dbReference type="AlphaFoldDB" id="A0A1D3JFE3"/>
<reference evidence="2 3" key="1">
    <citation type="submission" date="2016-06" db="EMBL/GenBank/DDBJ databases">
        <authorList>
            <consortium name="Pathogen Informatics"/>
        </authorList>
    </citation>
    <scope>NUCLEOTIDE SEQUENCE [LARGE SCALE GENOMIC DNA]</scope>
    <source>
        <strain evidence="2">PocGH01</strain>
    </source>
</reference>
<evidence type="ECO:0000313" key="2">
    <source>
        <dbReference type="EMBL" id="SBT84593.1"/>
    </source>
</evidence>
<gene>
    <name evidence="2" type="primary">PocGH01_00209400</name>
    <name evidence="2" type="ORF">POCGH01_00209400</name>
</gene>
<dbReference type="VEuPathDB" id="PlasmoDB:PocGH01_00209400"/>
<dbReference type="VEuPathDB" id="PlasmoDB:POWCR01_000067500"/>
<keyword evidence="1" id="KW-0472">Membrane</keyword>
<dbReference type="Proteomes" id="UP000242942">
    <property type="component" value="Unassembled WGS sequence"/>
</dbReference>
<evidence type="ECO:0000313" key="3">
    <source>
        <dbReference type="Proteomes" id="UP000242942"/>
    </source>
</evidence>
<evidence type="ECO:0000256" key="1">
    <source>
        <dbReference type="SAM" id="Phobius"/>
    </source>
</evidence>
<name>A0A1D3JFE3_PLAOA</name>
<keyword evidence="3" id="KW-1185">Reference proteome</keyword>